<evidence type="ECO:0000313" key="3">
    <source>
        <dbReference type="Proteomes" id="UP000293701"/>
    </source>
</evidence>
<comment type="caution">
    <text evidence="1">The sequence shown here is derived from an EMBL/GenBank/DDBJ whole genome shotgun (WGS) entry which is preliminary data.</text>
</comment>
<reference evidence="1" key="2">
    <citation type="submission" date="2019-02" db="EMBL/GenBank/DDBJ databases">
        <authorList>
            <person name="Odamaki T."/>
        </authorList>
    </citation>
    <scope>NUCLEOTIDE SEQUENCE</scope>
    <source>
        <strain evidence="1">MCC10002</strain>
        <strain evidence="2">MCC10100</strain>
    </source>
</reference>
<proteinExistence type="predicted"/>
<dbReference type="AlphaFoldDB" id="A0A4R0S6B1"/>
<sequence length="49" mass="5393">MLVLPSFFFADDGRSSVLSVMSSADGYFQVLNIVTRNAVYDAVLFINTT</sequence>
<name>A0A4R0S6B1_BIFLL</name>
<evidence type="ECO:0000313" key="2">
    <source>
        <dbReference type="EMBL" id="TCF40057.1"/>
    </source>
</evidence>
<accession>A0A4R0S6B1</accession>
<gene>
    <name evidence="1" type="ORF">MCC10002_0610</name>
    <name evidence="2" type="ORF">MCC10100_0619</name>
</gene>
<evidence type="ECO:0000313" key="1">
    <source>
        <dbReference type="EMBL" id="TCD74835.1"/>
    </source>
</evidence>
<dbReference type="Proteomes" id="UP000293701">
    <property type="component" value="Unassembled WGS sequence"/>
</dbReference>
<evidence type="ECO:0000313" key="4">
    <source>
        <dbReference type="Proteomes" id="UP000294241"/>
    </source>
</evidence>
<dbReference type="EMBL" id="SHPM01000015">
    <property type="protein sequence ID" value="TCD74835.1"/>
    <property type="molecule type" value="Genomic_DNA"/>
</dbReference>
<dbReference type="EMBL" id="SHST01000017">
    <property type="protein sequence ID" value="TCF40057.1"/>
    <property type="molecule type" value="Genomic_DNA"/>
</dbReference>
<protein>
    <submittedName>
        <fullName evidence="1">Uncharacterized protein</fullName>
    </submittedName>
</protein>
<organism evidence="1 3">
    <name type="scientific">Bifidobacterium longum subsp. longum</name>
    <dbReference type="NCBI Taxonomy" id="1679"/>
    <lineage>
        <taxon>Bacteria</taxon>
        <taxon>Bacillati</taxon>
        <taxon>Actinomycetota</taxon>
        <taxon>Actinomycetes</taxon>
        <taxon>Bifidobacteriales</taxon>
        <taxon>Bifidobacteriaceae</taxon>
        <taxon>Bifidobacterium</taxon>
    </lineage>
</organism>
<reference evidence="3 4" key="1">
    <citation type="journal article" date="2018" name="Sci. Rep.">
        <title>Genomic diversity and distribution of Bifidobacterium longum subsp. longum across the human lifespan.</title>
        <authorList>
            <person name="Odamaki T."/>
            <person name="Bottacini F."/>
            <person name="Kato K."/>
            <person name="Mitsuyama E."/>
            <person name="Yoshida K."/>
            <person name="Horigome A."/>
            <person name="Xiao J.Z."/>
            <person name="van Sinderen D."/>
        </authorList>
    </citation>
    <scope>NUCLEOTIDE SEQUENCE [LARGE SCALE GENOMIC DNA]</scope>
    <source>
        <strain evidence="1 3">MCC10002</strain>
        <strain evidence="2 4">MCC10100</strain>
    </source>
</reference>
<dbReference type="Proteomes" id="UP000294241">
    <property type="component" value="Unassembled WGS sequence"/>
</dbReference>